<reference evidence="5 6" key="1">
    <citation type="submission" date="2021-12" db="EMBL/GenBank/DDBJ databases">
        <title>Genome sequencing of bacteria with rrn-lacking chromosome and rrn-plasmid.</title>
        <authorList>
            <person name="Anda M."/>
            <person name="Iwasaki W."/>
        </authorList>
    </citation>
    <scope>NUCLEOTIDE SEQUENCE [LARGE SCALE GENOMIC DNA]</scope>
    <source>
        <strain evidence="5 6">DSM 100852</strain>
    </source>
</reference>
<gene>
    <name evidence="5" type="ORF">FUAX_16680</name>
</gene>
<sequence length="103" mass="11773">MSEQTNHEELLTAEQEANLEKAANMIKSIANPIRLGIVWLLKDGKEMSVSELHKGMGLDQGMVSHYIARMKAQGILNCRKEGKKNLYYIEHKKILNVFKCMKI</sequence>
<keyword evidence="6" id="KW-1185">Reference proteome</keyword>
<proteinExistence type="predicted"/>
<dbReference type="AlphaFoldDB" id="A0AAU9D8L6"/>
<dbReference type="InterPro" id="IPR001845">
    <property type="entry name" value="HTH_ArsR_DNA-bd_dom"/>
</dbReference>
<dbReference type="PANTHER" id="PTHR43132:SF6">
    <property type="entry name" value="HTH-TYPE TRANSCRIPTIONAL REPRESSOR CZRA"/>
    <property type="match status" value="1"/>
</dbReference>
<dbReference type="EMBL" id="AP025314">
    <property type="protein sequence ID" value="BDD09236.1"/>
    <property type="molecule type" value="Genomic_DNA"/>
</dbReference>
<dbReference type="SUPFAM" id="SSF46785">
    <property type="entry name" value="Winged helix' DNA-binding domain"/>
    <property type="match status" value="1"/>
</dbReference>
<dbReference type="Gene3D" id="1.10.10.10">
    <property type="entry name" value="Winged helix-like DNA-binding domain superfamily/Winged helix DNA-binding domain"/>
    <property type="match status" value="1"/>
</dbReference>
<dbReference type="InterPro" id="IPR051011">
    <property type="entry name" value="Metal_resp_trans_reg"/>
</dbReference>
<dbReference type="Pfam" id="PF01022">
    <property type="entry name" value="HTH_5"/>
    <property type="match status" value="1"/>
</dbReference>
<dbReference type="KEGG" id="fax:FUAX_16680"/>
<dbReference type="InterPro" id="IPR011991">
    <property type="entry name" value="ArsR-like_HTH"/>
</dbReference>
<dbReference type="GO" id="GO:0003677">
    <property type="term" value="F:DNA binding"/>
    <property type="evidence" value="ECO:0007669"/>
    <property type="project" value="UniProtKB-KW"/>
</dbReference>
<keyword evidence="2" id="KW-0238">DNA-binding</keyword>
<feature type="domain" description="HTH arsR-type" evidence="4">
    <location>
        <begin position="14"/>
        <end position="103"/>
    </location>
</feature>
<dbReference type="SMART" id="SM00418">
    <property type="entry name" value="HTH_ARSR"/>
    <property type="match status" value="1"/>
</dbReference>
<evidence type="ECO:0000256" key="1">
    <source>
        <dbReference type="ARBA" id="ARBA00023015"/>
    </source>
</evidence>
<evidence type="ECO:0000256" key="3">
    <source>
        <dbReference type="ARBA" id="ARBA00023163"/>
    </source>
</evidence>
<protein>
    <recommendedName>
        <fullName evidence="4">HTH arsR-type domain-containing protein</fullName>
    </recommendedName>
</protein>
<organism evidence="5 6">
    <name type="scientific">Fulvitalea axinellae</name>
    <dbReference type="NCBI Taxonomy" id="1182444"/>
    <lineage>
        <taxon>Bacteria</taxon>
        <taxon>Pseudomonadati</taxon>
        <taxon>Bacteroidota</taxon>
        <taxon>Cytophagia</taxon>
        <taxon>Cytophagales</taxon>
        <taxon>Persicobacteraceae</taxon>
        <taxon>Fulvitalea</taxon>
    </lineage>
</organism>
<dbReference type="GO" id="GO:0003700">
    <property type="term" value="F:DNA-binding transcription factor activity"/>
    <property type="evidence" value="ECO:0007669"/>
    <property type="project" value="InterPro"/>
</dbReference>
<dbReference type="PANTHER" id="PTHR43132">
    <property type="entry name" value="ARSENICAL RESISTANCE OPERON REPRESSOR ARSR-RELATED"/>
    <property type="match status" value="1"/>
</dbReference>
<evidence type="ECO:0000313" key="5">
    <source>
        <dbReference type="EMBL" id="BDD09236.1"/>
    </source>
</evidence>
<dbReference type="Proteomes" id="UP001348817">
    <property type="component" value="Chromosome"/>
</dbReference>
<dbReference type="NCBIfam" id="NF033788">
    <property type="entry name" value="HTH_metalloreg"/>
    <property type="match status" value="1"/>
</dbReference>
<evidence type="ECO:0000256" key="2">
    <source>
        <dbReference type="ARBA" id="ARBA00023125"/>
    </source>
</evidence>
<keyword evidence="3" id="KW-0804">Transcription</keyword>
<dbReference type="PRINTS" id="PR00778">
    <property type="entry name" value="HTHARSR"/>
</dbReference>
<dbReference type="RefSeq" id="WP_338394450.1">
    <property type="nucleotide sequence ID" value="NZ_AP025314.1"/>
</dbReference>
<evidence type="ECO:0000313" key="6">
    <source>
        <dbReference type="Proteomes" id="UP001348817"/>
    </source>
</evidence>
<dbReference type="InterPro" id="IPR036390">
    <property type="entry name" value="WH_DNA-bd_sf"/>
</dbReference>
<dbReference type="InterPro" id="IPR036388">
    <property type="entry name" value="WH-like_DNA-bd_sf"/>
</dbReference>
<name>A0AAU9D8L6_9BACT</name>
<evidence type="ECO:0000259" key="4">
    <source>
        <dbReference type="PROSITE" id="PS50987"/>
    </source>
</evidence>
<keyword evidence="1" id="KW-0805">Transcription regulation</keyword>
<dbReference type="CDD" id="cd00090">
    <property type="entry name" value="HTH_ARSR"/>
    <property type="match status" value="1"/>
</dbReference>
<dbReference type="PROSITE" id="PS50987">
    <property type="entry name" value="HTH_ARSR_2"/>
    <property type="match status" value="1"/>
</dbReference>
<accession>A0AAU9D8L6</accession>